<name>K6WU69_9ACTN</name>
<dbReference type="Pfam" id="PF04389">
    <property type="entry name" value="Peptidase_M28"/>
    <property type="match status" value="1"/>
</dbReference>
<dbReference type="Proteomes" id="UP000008363">
    <property type="component" value="Unassembled WGS sequence"/>
</dbReference>
<protein>
    <submittedName>
        <fullName evidence="3">Peptidase M28 family protein</fullName>
    </submittedName>
</protein>
<dbReference type="Gene3D" id="3.50.30.30">
    <property type="match status" value="1"/>
</dbReference>
<evidence type="ECO:0000313" key="4">
    <source>
        <dbReference type="Proteomes" id="UP000008363"/>
    </source>
</evidence>
<dbReference type="Pfam" id="PF02225">
    <property type="entry name" value="PA"/>
    <property type="match status" value="1"/>
</dbReference>
<dbReference type="eggNOG" id="COG2234">
    <property type="taxonomic scope" value="Bacteria"/>
</dbReference>
<dbReference type="EMBL" id="BAHC01000084">
    <property type="protein sequence ID" value="GAB90109.1"/>
    <property type="molecule type" value="Genomic_DNA"/>
</dbReference>
<evidence type="ECO:0000259" key="1">
    <source>
        <dbReference type="Pfam" id="PF02225"/>
    </source>
</evidence>
<feature type="domain" description="Peptidase M28" evidence="2">
    <location>
        <begin position="209"/>
        <end position="421"/>
    </location>
</feature>
<evidence type="ECO:0000313" key="3">
    <source>
        <dbReference type="EMBL" id="GAB90109.1"/>
    </source>
</evidence>
<dbReference type="Gene3D" id="3.40.630.10">
    <property type="entry name" value="Zn peptidases"/>
    <property type="match status" value="1"/>
</dbReference>
<gene>
    <name evidence="3" type="ORF">GORHZ_084_00350</name>
</gene>
<dbReference type="GO" id="GO:0008235">
    <property type="term" value="F:metalloexopeptidase activity"/>
    <property type="evidence" value="ECO:0007669"/>
    <property type="project" value="InterPro"/>
</dbReference>
<accession>K6WU69</accession>
<dbReference type="STRING" id="1108045.GORHZ_084_00350"/>
<organism evidence="3 4">
    <name type="scientific">Gordonia rhizosphera NBRC 16068</name>
    <dbReference type="NCBI Taxonomy" id="1108045"/>
    <lineage>
        <taxon>Bacteria</taxon>
        <taxon>Bacillati</taxon>
        <taxon>Actinomycetota</taxon>
        <taxon>Actinomycetes</taxon>
        <taxon>Mycobacteriales</taxon>
        <taxon>Gordoniaceae</taxon>
        <taxon>Gordonia</taxon>
    </lineage>
</organism>
<dbReference type="PANTHER" id="PTHR12147:SF26">
    <property type="entry name" value="PEPTIDASE M28 DOMAIN-CONTAINING PROTEIN"/>
    <property type="match status" value="1"/>
</dbReference>
<dbReference type="InterPro" id="IPR046450">
    <property type="entry name" value="PA_dom_sf"/>
</dbReference>
<dbReference type="SUPFAM" id="SSF53187">
    <property type="entry name" value="Zn-dependent exopeptidases"/>
    <property type="match status" value="1"/>
</dbReference>
<dbReference type="InterPro" id="IPR007484">
    <property type="entry name" value="Peptidase_M28"/>
</dbReference>
<keyword evidence="4" id="KW-1185">Reference proteome</keyword>
<dbReference type="SUPFAM" id="SSF52025">
    <property type="entry name" value="PA domain"/>
    <property type="match status" value="1"/>
</dbReference>
<dbReference type="PANTHER" id="PTHR12147">
    <property type="entry name" value="METALLOPEPTIDASE M28 FAMILY MEMBER"/>
    <property type="match status" value="1"/>
</dbReference>
<dbReference type="GO" id="GO:0006508">
    <property type="term" value="P:proteolysis"/>
    <property type="evidence" value="ECO:0007669"/>
    <property type="project" value="InterPro"/>
</dbReference>
<sequence>MEPLTPDDLAHAVTVDNVMAHIRALQQVADADGGNRAAGTSGYDASLAYVADRLRAAGYLVSTPQFEFPRFDSGPVQLGADGGRVDSQVLRYSAGTGGETLTATPVEISGHGCADSDYPSAVSDSIAVITRGTCTFADKAHRAQEAGAVAVIVVNNTAGPLNGATLGVDDRPSIPVVGIARDSGATVGGASSVSLSVTASTTPIVSHSVIAQTRTGDTDDVVVAGAHLDGVRAGPGINDNATGTAALLETALRLGSTPRAAHAVRFAFWGAEEDGLVGSRSYVDSLDPAERDAVALYLNFDMLASPNGGYFTYDGDGSARLGGRAGPPGSAGIEHLFTAFFASRGVPVQPAAFDGRSDHAPFAEIGVPVGGLTTGSDREKSAAEADLWGGHTGTAFDPNYHGPDDNVANVNTGLLAVNASAIGFAIATYALSTDGPDGVPTKEDRHRSDG</sequence>
<dbReference type="InterPro" id="IPR003137">
    <property type="entry name" value="PA_domain"/>
</dbReference>
<evidence type="ECO:0000259" key="2">
    <source>
        <dbReference type="Pfam" id="PF04389"/>
    </source>
</evidence>
<reference evidence="3 4" key="1">
    <citation type="submission" date="2012-08" db="EMBL/GenBank/DDBJ databases">
        <title>Whole genome shotgun sequence of Gordonia rhizosphera NBRC 16068.</title>
        <authorList>
            <person name="Takarada H."/>
            <person name="Isaki S."/>
            <person name="Hosoyama A."/>
            <person name="Tsuchikane K."/>
            <person name="Katsumata H."/>
            <person name="Baba S."/>
            <person name="Ohji S."/>
            <person name="Yamazaki S."/>
            <person name="Fujita N."/>
        </authorList>
    </citation>
    <scope>NUCLEOTIDE SEQUENCE [LARGE SCALE GENOMIC DNA]</scope>
    <source>
        <strain evidence="3 4">NBRC 16068</strain>
    </source>
</reference>
<comment type="caution">
    <text evidence="3">The sequence shown here is derived from an EMBL/GenBank/DDBJ whole genome shotgun (WGS) entry which is preliminary data.</text>
</comment>
<feature type="domain" description="PA" evidence="1">
    <location>
        <begin position="104"/>
        <end position="185"/>
    </location>
</feature>
<dbReference type="InterPro" id="IPR045175">
    <property type="entry name" value="M28_fam"/>
</dbReference>
<proteinExistence type="predicted"/>
<dbReference type="AlphaFoldDB" id="K6WU69"/>